<evidence type="ECO:0000313" key="6">
    <source>
        <dbReference type="EMBL" id="NKZ39427.1"/>
    </source>
</evidence>
<evidence type="ECO:0000259" key="5">
    <source>
        <dbReference type="PROSITE" id="PS51296"/>
    </source>
</evidence>
<evidence type="ECO:0000256" key="1">
    <source>
        <dbReference type="ARBA" id="ARBA00022714"/>
    </source>
</evidence>
<proteinExistence type="predicted"/>
<keyword evidence="7" id="KW-1185">Reference proteome</keyword>
<gene>
    <name evidence="6" type="ORF">HF690_10755</name>
</gene>
<evidence type="ECO:0000256" key="2">
    <source>
        <dbReference type="ARBA" id="ARBA00022723"/>
    </source>
</evidence>
<dbReference type="SUPFAM" id="SSF50022">
    <property type="entry name" value="ISP domain"/>
    <property type="match status" value="1"/>
</dbReference>
<comment type="caution">
    <text evidence="6">The sequence shown here is derived from an EMBL/GenBank/DDBJ whole genome shotgun (WGS) entry which is preliminary data.</text>
</comment>
<dbReference type="GO" id="GO:0051537">
    <property type="term" value="F:2 iron, 2 sulfur cluster binding"/>
    <property type="evidence" value="ECO:0007669"/>
    <property type="project" value="UniProtKB-KW"/>
</dbReference>
<keyword evidence="1" id="KW-0001">2Fe-2S</keyword>
<dbReference type="PANTHER" id="PTHR40261">
    <property type="match status" value="1"/>
</dbReference>
<dbReference type="EMBL" id="JAAZQD010000004">
    <property type="protein sequence ID" value="NKZ39427.1"/>
    <property type="molecule type" value="Genomic_DNA"/>
</dbReference>
<organism evidence="6 7">
    <name type="scientific">Oleiagrimonas citrea</name>
    <dbReference type="NCBI Taxonomy" id="1665687"/>
    <lineage>
        <taxon>Bacteria</taxon>
        <taxon>Pseudomonadati</taxon>
        <taxon>Pseudomonadota</taxon>
        <taxon>Gammaproteobacteria</taxon>
        <taxon>Lysobacterales</taxon>
        <taxon>Rhodanobacteraceae</taxon>
        <taxon>Oleiagrimonas</taxon>
    </lineage>
</organism>
<keyword evidence="4" id="KW-0411">Iron-sulfur</keyword>
<dbReference type="Proteomes" id="UP000541636">
    <property type="component" value="Unassembled WGS sequence"/>
</dbReference>
<feature type="domain" description="Rieske" evidence="5">
    <location>
        <begin position="33"/>
        <end position="137"/>
    </location>
</feature>
<dbReference type="InterPro" id="IPR036922">
    <property type="entry name" value="Rieske_2Fe-2S_sf"/>
</dbReference>
<reference evidence="6 7" key="1">
    <citation type="journal article" date="2017" name="Int. J. Syst. Evol. Microbiol.">
        <title>Oleiagrimonas citrea sp. nov., a marine bacterium isolated from tidal flat sediment and emended description of the genus Oleiagrimonas Fang et al. 2015 and Oleiagrimonas soli.</title>
        <authorList>
            <person name="Yang S.H."/>
            <person name="Seo H.S."/>
            <person name="Seong C.N."/>
            <person name="Kwon K.K."/>
        </authorList>
    </citation>
    <scope>NUCLEOTIDE SEQUENCE [LARGE SCALE GENOMIC DNA]</scope>
    <source>
        <strain evidence="6 7">MEBiC09124</strain>
    </source>
</reference>
<dbReference type="PANTHER" id="PTHR40261:SF1">
    <property type="entry name" value="RIESKE DOMAIN-CONTAINING PROTEIN"/>
    <property type="match status" value="1"/>
</dbReference>
<evidence type="ECO:0000313" key="7">
    <source>
        <dbReference type="Proteomes" id="UP000541636"/>
    </source>
</evidence>
<evidence type="ECO:0000256" key="3">
    <source>
        <dbReference type="ARBA" id="ARBA00023004"/>
    </source>
</evidence>
<keyword evidence="3" id="KW-0408">Iron</keyword>
<dbReference type="Pfam" id="PF00355">
    <property type="entry name" value="Rieske"/>
    <property type="match status" value="1"/>
</dbReference>
<keyword evidence="2" id="KW-0479">Metal-binding</keyword>
<dbReference type="PROSITE" id="PS51296">
    <property type="entry name" value="RIESKE"/>
    <property type="match status" value="1"/>
</dbReference>
<accession>A0A846ZP46</accession>
<dbReference type="InterPro" id="IPR017941">
    <property type="entry name" value="Rieske_2Fe-2S"/>
</dbReference>
<protein>
    <submittedName>
        <fullName evidence="6">Rieske 2Fe-2S domain-containing protein</fullName>
    </submittedName>
</protein>
<dbReference type="AlphaFoldDB" id="A0A846ZP46"/>
<dbReference type="GO" id="GO:0046872">
    <property type="term" value="F:metal ion binding"/>
    <property type="evidence" value="ECO:0007669"/>
    <property type="project" value="UniProtKB-KW"/>
</dbReference>
<dbReference type="CDD" id="cd03467">
    <property type="entry name" value="Rieske"/>
    <property type="match status" value="1"/>
</dbReference>
<name>A0A846ZP46_9GAMM</name>
<evidence type="ECO:0000256" key="4">
    <source>
        <dbReference type="ARBA" id="ARBA00023014"/>
    </source>
</evidence>
<dbReference type="Gene3D" id="2.102.10.10">
    <property type="entry name" value="Rieske [2Fe-2S] iron-sulphur domain"/>
    <property type="match status" value="1"/>
</dbReference>
<sequence>MAILARSYNLAFHHEVDDAVTQVPEVADSVFPVHLCAVEDVAEGAAIGIEKELSGEQHAFIVTCADGQIHAYHNVCPHAGRRLDWAPGRFLLKDRVLVCAAHGASFRIESGLCTGGPCQGDHLARVGIEIENDEVLLTGL</sequence>